<evidence type="ECO:0000259" key="2">
    <source>
        <dbReference type="SMART" id="SM00014"/>
    </source>
</evidence>
<reference evidence="3 4" key="1">
    <citation type="submission" date="2021-03" db="EMBL/GenBank/DDBJ databases">
        <title>Caproiciproducens sp. nov. isolated from feces of cow.</title>
        <authorList>
            <person name="Choi J.-Y."/>
        </authorList>
    </citation>
    <scope>NUCLEOTIDE SEQUENCE [LARGE SCALE GENOMIC DNA]</scope>
    <source>
        <strain evidence="3 4">AGMB10547</strain>
    </source>
</reference>
<dbReference type="Pfam" id="PF01569">
    <property type="entry name" value="PAP2"/>
    <property type="match status" value="1"/>
</dbReference>
<keyword evidence="1" id="KW-0812">Transmembrane</keyword>
<evidence type="ECO:0000256" key="1">
    <source>
        <dbReference type="SAM" id="Phobius"/>
    </source>
</evidence>
<protein>
    <submittedName>
        <fullName evidence="3">Phosphatase PAP2 family protein</fullName>
    </submittedName>
</protein>
<proteinExistence type="predicted"/>
<comment type="caution">
    <text evidence="3">The sequence shown here is derived from an EMBL/GenBank/DDBJ whole genome shotgun (WGS) entry which is preliminary data.</text>
</comment>
<evidence type="ECO:0000313" key="4">
    <source>
        <dbReference type="Proteomes" id="UP000719942"/>
    </source>
</evidence>
<dbReference type="SMART" id="SM00014">
    <property type="entry name" value="acidPPc"/>
    <property type="match status" value="1"/>
</dbReference>
<feature type="transmembrane region" description="Helical" evidence="1">
    <location>
        <begin position="189"/>
        <end position="213"/>
    </location>
</feature>
<evidence type="ECO:0000313" key="3">
    <source>
        <dbReference type="EMBL" id="MBW7572208.1"/>
    </source>
</evidence>
<dbReference type="SUPFAM" id="SSF48317">
    <property type="entry name" value="Acid phosphatase/Vanadium-dependent haloperoxidase"/>
    <property type="match status" value="1"/>
</dbReference>
<dbReference type="EMBL" id="JAGFNZ010000002">
    <property type="protein sequence ID" value="MBW7572208.1"/>
    <property type="molecule type" value="Genomic_DNA"/>
</dbReference>
<feature type="transmembrane region" description="Helical" evidence="1">
    <location>
        <begin position="135"/>
        <end position="153"/>
    </location>
</feature>
<feature type="transmembrane region" description="Helical" evidence="1">
    <location>
        <begin position="62"/>
        <end position="86"/>
    </location>
</feature>
<dbReference type="PANTHER" id="PTHR14969:SF13">
    <property type="entry name" value="AT30094P"/>
    <property type="match status" value="1"/>
</dbReference>
<keyword evidence="4" id="KW-1185">Reference proteome</keyword>
<organism evidence="3 4">
    <name type="scientific">Caproiciproducens faecalis</name>
    <dbReference type="NCBI Taxonomy" id="2820301"/>
    <lineage>
        <taxon>Bacteria</taxon>
        <taxon>Bacillati</taxon>
        <taxon>Bacillota</taxon>
        <taxon>Clostridia</taxon>
        <taxon>Eubacteriales</taxon>
        <taxon>Acutalibacteraceae</taxon>
        <taxon>Caproiciproducens</taxon>
    </lineage>
</organism>
<feature type="transmembrane region" description="Helical" evidence="1">
    <location>
        <begin position="233"/>
        <end position="257"/>
    </location>
</feature>
<keyword evidence="1" id="KW-0472">Membrane</keyword>
<dbReference type="Gene3D" id="1.20.144.10">
    <property type="entry name" value="Phosphatidic acid phosphatase type 2/haloperoxidase"/>
    <property type="match status" value="1"/>
</dbReference>
<accession>A0ABS7DLP8</accession>
<dbReference type="InterPro" id="IPR036938">
    <property type="entry name" value="PAP2/HPO_sf"/>
</dbReference>
<dbReference type="RefSeq" id="WP_219964626.1">
    <property type="nucleotide sequence ID" value="NZ_JAGFNZ010000002.1"/>
</dbReference>
<dbReference type="InterPro" id="IPR000326">
    <property type="entry name" value="PAP2/HPO"/>
</dbReference>
<keyword evidence="1" id="KW-1133">Transmembrane helix</keyword>
<sequence length="258" mass="29597">MKCIDNLRNNKAVKRCEQEIGRIRHLRPVFWVPVLVVALSLYVIFVPHTFWRHVWITIRGNTALICMLFVFCLLLLSLVWSTGQSIDAYVLSFFNRHGHRPRWLDRTMLLLTELGNGIVTLAIALILYFAVNEHLAYEFVLGTLTLWLTVELMKAIIRRPRPFVYLEDVRVVGIRARGKSFPSGHTSQAFYMATLLLQYFQANFAAAVILYVLAALVGTTRMYMGMHYPRDVLAGAILGTFWGFIGVLINAVIFRFIT</sequence>
<dbReference type="PANTHER" id="PTHR14969">
    <property type="entry name" value="SPHINGOSINE-1-PHOSPHATE PHOSPHOHYDROLASE"/>
    <property type="match status" value="1"/>
</dbReference>
<gene>
    <name evidence="3" type="ORF">J5W02_05220</name>
</gene>
<feature type="transmembrane region" description="Helical" evidence="1">
    <location>
        <begin position="29"/>
        <end position="50"/>
    </location>
</feature>
<dbReference type="Proteomes" id="UP000719942">
    <property type="component" value="Unassembled WGS sequence"/>
</dbReference>
<name>A0ABS7DLP8_9FIRM</name>
<feature type="transmembrane region" description="Helical" evidence="1">
    <location>
        <begin position="107"/>
        <end position="129"/>
    </location>
</feature>
<feature type="domain" description="Phosphatidic acid phosphatase type 2/haloperoxidase" evidence="2">
    <location>
        <begin position="136"/>
        <end position="247"/>
    </location>
</feature>